<evidence type="ECO:0000256" key="5">
    <source>
        <dbReference type="SAM" id="Phobius"/>
    </source>
</evidence>
<feature type="transmembrane region" description="Helical" evidence="5">
    <location>
        <begin position="29"/>
        <end position="47"/>
    </location>
</feature>
<evidence type="ECO:0000259" key="6">
    <source>
        <dbReference type="PROSITE" id="PS50850"/>
    </source>
</evidence>
<gene>
    <name evidence="7" type="ORF">FGL98_00135</name>
</gene>
<dbReference type="InterPro" id="IPR020846">
    <property type="entry name" value="MFS_dom"/>
</dbReference>
<protein>
    <submittedName>
        <fullName evidence="7">MFS transporter</fullName>
    </submittedName>
</protein>
<feature type="transmembrane region" description="Helical" evidence="5">
    <location>
        <begin position="311"/>
        <end position="328"/>
    </location>
</feature>
<comment type="caution">
    <text evidence="7">The sequence shown here is derived from an EMBL/GenBank/DDBJ whole genome shotgun (WGS) entry which is preliminary data.</text>
</comment>
<dbReference type="EMBL" id="VCQV01000001">
    <property type="protein sequence ID" value="TWP39073.1"/>
    <property type="molecule type" value="Genomic_DNA"/>
</dbReference>
<keyword evidence="3 5" id="KW-1133">Transmembrane helix</keyword>
<dbReference type="PANTHER" id="PTHR23508:SF10">
    <property type="entry name" value="CARBOXYLIC ACID TRANSPORTER PROTEIN HOMOLOG"/>
    <property type="match status" value="1"/>
</dbReference>
<evidence type="ECO:0000256" key="2">
    <source>
        <dbReference type="ARBA" id="ARBA00022692"/>
    </source>
</evidence>
<proteinExistence type="predicted"/>
<keyword evidence="8" id="KW-1185">Reference proteome</keyword>
<reference evidence="7 8" key="1">
    <citation type="submission" date="2019-05" db="EMBL/GenBank/DDBJ databases">
        <authorList>
            <person name="Lee S.D."/>
        </authorList>
    </citation>
    <scope>NUCLEOTIDE SEQUENCE [LARGE SCALE GENOMIC DNA]</scope>
    <source>
        <strain evidence="7 8">C5-26</strain>
    </source>
</reference>
<dbReference type="OrthoDB" id="9787026at2"/>
<sequence>MATNVSKLFTTKSPSENIPTFSPRDVTTANWICFFAWTFAVYDFVLFGNLLPKIAHVFGWSSSTSTAINTWVTAGTAVVAFAIGPFVDKVGRKKGIVVAVIGAAIFSLATAAVGWLAAVAAAFGAVLLIVFRSLAGLGYSEQAISATYLGEIYSRAYTTPAQIRRRGFIYSLVQSGWPVGSVLAAVSIDIILPISSWEWCFIVSVFPAIFMIIAARYLKESPVFAARRELERLQLAGKTDEARALANSQGLTLTETRTPIVEVFRGESLRPALTIGLSFLLSWLGVLAFDILGTSFLTAPDGKNITFNNSIEILAIANGTAFVGYLFFGWLGDRIGRRDAIGIGWLLCGASFLALVLVPNGMFALIIVLYSAGLFFLIGPYAALLFFSAESFPTRTRATGGALINAAGQIGSIIAGVLITVSLSSGWTWTSSVLYWGVLPIFASGILIWFARKTDSDSARGD</sequence>
<feature type="domain" description="Major facilitator superfamily (MFS) profile" evidence="6">
    <location>
        <begin position="29"/>
        <end position="455"/>
    </location>
</feature>
<evidence type="ECO:0000256" key="3">
    <source>
        <dbReference type="ARBA" id="ARBA00022989"/>
    </source>
</evidence>
<evidence type="ECO:0000256" key="4">
    <source>
        <dbReference type="ARBA" id="ARBA00023136"/>
    </source>
</evidence>
<dbReference type="InterPro" id="IPR005829">
    <property type="entry name" value="Sugar_transporter_CS"/>
</dbReference>
<name>A0A563EA37_9MICO</name>
<dbReference type="Gene3D" id="1.20.1250.20">
    <property type="entry name" value="MFS general substrate transporter like domains"/>
    <property type="match status" value="1"/>
</dbReference>
<feature type="transmembrane region" description="Helical" evidence="5">
    <location>
        <begin position="196"/>
        <end position="218"/>
    </location>
</feature>
<comment type="subcellular location">
    <subcellularLocation>
        <location evidence="1">Cell membrane</location>
        <topology evidence="1">Multi-pass membrane protein</topology>
    </subcellularLocation>
</comment>
<dbReference type="Proteomes" id="UP000320244">
    <property type="component" value="Unassembled WGS sequence"/>
</dbReference>
<evidence type="ECO:0000256" key="1">
    <source>
        <dbReference type="ARBA" id="ARBA00004651"/>
    </source>
</evidence>
<feature type="transmembrane region" description="Helical" evidence="5">
    <location>
        <begin position="68"/>
        <end position="87"/>
    </location>
</feature>
<accession>A0A563EA37</accession>
<dbReference type="InterPro" id="IPR011701">
    <property type="entry name" value="MFS"/>
</dbReference>
<feature type="transmembrane region" description="Helical" evidence="5">
    <location>
        <begin position="168"/>
        <end position="190"/>
    </location>
</feature>
<keyword evidence="2 5" id="KW-0812">Transmembrane</keyword>
<dbReference type="SUPFAM" id="SSF103473">
    <property type="entry name" value="MFS general substrate transporter"/>
    <property type="match status" value="1"/>
</dbReference>
<feature type="transmembrane region" description="Helical" evidence="5">
    <location>
        <begin position="99"/>
        <end position="131"/>
    </location>
</feature>
<feature type="transmembrane region" description="Helical" evidence="5">
    <location>
        <begin position="433"/>
        <end position="451"/>
    </location>
</feature>
<dbReference type="Pfam" id="PF07690">
    <property type="entry name" value="MFS_1"/>
    <property type="match status" value="1"/>
</dbReference>
<keyword evidence="4 5" id="KW-0472">Membrane</keyword>
<dbReference type="GO" id="GO:0046943">
    <property type="term" value="F:carboxylic acid transmembrane transporter activity"/>
    <property type="evidence" value="ECO:0007669"/>
    <property type="project" value="TreeGrafter"/>
</dbReference>
<dbReference type="AlphaFoldDB" id="A0A563EA37"/>
<reference evidence="7 8" key="2">
    <citation type="submission" date="2019-08" db="EMBL/GenBank/DDBJ databases">
        <title>Jejuicoccus antrihumi gen. nov., sp. nov., a new member of the family Dermacoccaceae isolated from a cave.</title>
        <authorList>
            <person name="Schumann P."/>
            <person name="Kim I.S."/>
        </authorList>
    </citation>
    <scope>NUCLEOTIDE SEQUENCE [LARGE SCALE GENOMIC DNA]</scope>
    <source>
        <strain evidence="7 8">C5-26</strain>
    </source>
</reference>
<evidence type="ECO:0000313" key="8">
    <source>
        <dbReference type="Proteomes" id="UP000320244"/>
    </source>
</evidence>
<feature type="transmembrane region" description="Helical" evidence="5">
    <location>
        <begin position="399"/>
        <end position="421"/>
    </location>
</feature>
<evidence type="ECO:0000313" key="7">
    <source>
        <dbReference type="EMBL" id="TWP39073.1"/>
    </source>
</evidence>
<feature type="transmembrane region" description="Helical" evidence="5">
    <location>
        <begin position="340"/>
        <end position="358"/>
    </location>
</feature>
<dbReference type="PANTHER" id="PTHR23508">
    <property type="entry name" value="CARBOXYLIC ACID TRANSPORTER PROTEIN HOMOLOG"/>
    <property type="match status" value="1"/>
</dbReference>
<organism evidence="7 8">
    <name type="scientific">Leekyejoonella antrihumi</name>
    <dbReference type="NCBI Taxonomy" id="1660198"/>
    <lineage>
        <taxon>Bacteria</taxon>
        <taxon>Bacillati</taxon>
        <taxon>Actinomycetota</taxon>
        <taxon>Actinomycetes</taxon>
        <taxon>Micrococcales</taxon>
        <taxon>Dermacoccaceae</taxon>
        <taxon>Leekyejoonella</taxon>
    </lineage>
</organism>
<dbReference type="GO" id="GO:0005886">
    <property type="term" value="C:plasma membrane"/>
    <property type="evidence" value="ECO:0007669"/>
    <property type="project" value="UniProtKB-SubCell"/>
</dbReference>
<dbReference type="InterPro" id="IPR036259">
    <property type="entry name" value="MFS_trans_sf"/>
</dbReference>
<feature type="transmembrane region" description="Helical" evidence="5">
    <location>
        <begin position="364"/>
        <end position="387"/>
    </location>
</feature>
<dbReference type="PROSITE" id="PS00216">
    <property type="entry name" value="SUGAR_TRANSPORT_1"/>
    <property type="match status" value="1"/>
</dbReference>
<feature type="transmembrane region" description="Helical" evidence="5">
    <location>
        <begin position="275"/>
        <end position="299"/>
    </location>
</feature>
<dbReference type="PROSITE" id="PS50850">
    <property type="entry name" value="MFS"/>
    <property type="match status" value="1"/>
</dbReference>